<keyword evidence="2" id="KW-1185">Reference proteome</keyword>
<dbReference type="EMBL" id="JAHRHJ020000008">
    <property type="protein sequence ID" value="KAH9305552.1"/>
    <property type="molecule type" value="Genomic_DNA"/>
</dbReference>
<organism evidence="1 2">
    <name type="scientific">Taxus chinensis</name>
    <name type="common">Chinese yew</name>
    <name type="synonym">Taxus wallichiana var. chinensis</name>
    <dbReference type="NCBI Taxonomy" id="29808"/>
    <lineage>
        <taxon>Eukaryota</taxon>
        <taxon>Viridiplantae</taxon>
        <taxon>Streptophyta</taxon>
        <taxon>Embryophyta</taxon>
        <taxon>Tracheophyta</taxon>
        <taxon>Spermatophyta</taxon>
        <taxon>Pinopsida</taxon>
        <taxon>Pinidae</taxon>
        <taxon>Conifers II</taxon>
        <taxon>Cupressales</taxon>
        <taxon>Taxaceae</taxon>
        <taxon>Taxus</taxon>
    </lineage>
</organism>
<evidence type="ECO:0000313" key="2">
    <source>
        <dbReference type="Proteomes" id="UP000824469"/>
    </source>
</evidence>
<reference evidence="1 2" key="1">
    <citation type="journal article" date="2021" name="Nat. Plants">
        <title>The Taxus genome provides insights into paclitaxel biosynthesis.</title>
        <authorList>
            <person name="Xiong X."/>
            <person name="Gou J."/>
            <person name="Liao Q."/>
            <person name="Li Y."/>
            <person name="Zhou Q."/>
            <person name="Bi G."/>
            <person name="Li C."/>
            <person name="Du R."/>
            <person name="Wang X."/>
            <person name="Sun T."/>
            <person name="Guo L."/>
            <person name="Liang H."/>
            <person name="Lu P."/>
            <person name="Wu Y."/>
            <person name="Zhang Z."/>
            <person name="Ro D.K."/>
            <person name="Shang Y."/>
            <person name="Huang S."/>
            <person name="Yan J."/>
        </authorList>
    </citation>
    <scope>NUCLEOTIDE SEQUENCE [LARGE SCALE GENOMIC DNA]</scope>
    <source>
        <strain evidence="1">Ta-2019</strain>
    </source>
</reference>
<evidence type="ECO:0000313" key="1">
    <source>
        <dbReference type="EMBL" id="KAH9305552.1"/>
    </source>
</evidence>
<dbReference type="AlphaFoldDB" id="A0AA38FK25"/>
<protein>
    <submittedName>
        <fullName evidence="1">Uncharacterized protein</fullName>
    </submittedName>
</protein>
<dbReference type="Proteomes" id="UP000824469">
    <property type="component" value="Unassembled WGS sequence"/>
</dbReference>
<name>A0AA38FK25_TAXCH</name>
<feature type="non-terminal residue" evidence="1">
    <location>
        <position position="81"/>
    </location>
</feature>
<proteinExistence type="predicted"/>
<accession>A0AA38FK25</accession>
<sequence length="81" mass="9716">MDLQKGPRVMEEDNKGYITLLEEYHEMLEELREAMPRRDFIRLRMEGYYWQRTRAPKGEVSALGKRGCSIRVKEVKERAIQ</sequence>
<comment type="caution">
    <text evidence="1">The sequence shown here is derived from an EMBL/GenBank/DDBJ whole genome shotgun (WGS) entry which is preliminary data.</text>
</comment>
<gene>
    <name evidence="1" type="ORF">KI387_009956</name>
</gene>